<accession>A0A271J1H0</accession>
<keyword evidence="1" id="KW-1133">Transmembrane helix</keyword>
<keyword evidence="3" id="KW-1185">Reference proteome</keyword>
<name>A0A271J1H0_9BACT</name>
<reference evidence="2 3" key="1">
    <citation type="submission" date="2016-11" db="EMBL/GenBank/DDBJ databases">
        <title>Study of marine rhodopsin-containing bacteria.</title>
        <authorList>
            <person name="Yoshizawa S."/>
            <person name="Kumagai Y."/>
            <person name="Kogure K."/>
        </authorList>
    </citation>
    <scope>NUCLEOTIDE SEQUENCE [LARGE SCALE GENOMIC DNA]</scope>
    <source>
        <strain evidence="2 3">SAORIC-28</strain>
    </source>
</reference>
<keyword evidence="1" id="KW-0812">Transmembrane</keyword>
<feature type="transmembrane region" description="Helical" evidence="1">
    <location>
        <begin position="71"/>
        <end position="89"/>
    </location>
</feature>
<protein>
    <submittedName>
        <fullName evidence="2">Uncharacterized protein</fullName>
    </submittedName>
</protein>
<evidence type="ECO:0000313" key="3">
    <source>
        <dbReference type="Proteomes" id="UP000216339"/>
    </source>
</evidence>
<comment type="caution">
    <text evidence="2">The sequence shown here is derived from an EMBL/GenBank/DDBJ whole genome shotgun (WGS) entry which is preliminary data.</text>
</comment>
<feature type="transmembrane region" description="Helical" evidence="1">
    <location>
        <begin position="118"/>
        <end position="138"/>
    </location>
</feature>
<dbReference type="AlphaFoldDB" id="A0A271J1H0"/>
<dbReference type="RefSeq" id="WP_095511040.1">
    <property type="nucleotide sequence ID" value="NZ_MQWD01000001.1"/>
</dbReference>
<feature type="transmembrane region" description="Helical" evidence="1">
    <location>
        <begin position="41"/>
        <end position="64"/>
    </location>
</feature>
<dbReference type="EMBL" id="MQWD01000001">
    <property type="protein sequence ID" value="PAP77371.1"/>
    <property type="molecule type" value="Genomic_DNA"/>
</dbReference>
<sequence length="144" mass="15468">MILGLIAVPLFLLSTWAARVVQHLAFGFVPAWAVSVPLWVALTVAMQAAASVGAVALFLAVAGWIDAEPTLWLLLLYAALALWLVWQQADEAEWDRRTGWIAAPDDTESRWLDSISEVTARAVLIGTAAGLAFAAVVFRSLPVA</sequence>
<evidence type="ECO:0000313" key="2">
    <source>
        <dbReference type="EMBL" id="PAP77371.1"/>
    </source>
</evidence>
<dbReference type="Proteomes" id="UP000216339">
    <property type="component" value="Unassembled WGS sequence"/>
</dbReference>
<gene>
    <name evidence="2" type="ORF">BSZ37_13470</name>
</gene>
<proteinExistence type="predicted"/>
<evidence type="ECO:0000256" key="1">
    <source>
        <dbReference type="SAM" id="Phobius"/>
    </source>
</evidence>
<keyword evidence="1" id="KW-0472">Membrane</keyword>
<organism evidence="2 3">
    <name type="scientific">Rubrivirga marina</name>
    <dbReference type="NCBI Taxonomy" id="1196024"/>
    <lineage>
        <taxon>Bacteria</taxon>
        <taxon>Pseudomonadati</taxon>
        <taxon>Rhodothermota</taxon>
        <taxon>Rhodothermia</taxon>
        <taxon>Rhodothermales</taxon>
        <taxon>Rubricoccaceae</taxon>
        <taxon>Rubrivirga</taxon>
    </lineage>
</organism>